<sequence>MTISRFTKAISSIFPVALSVACSSTPNANTNAGDASTDAGPPQLEDASSDGSTSASDIPVYVRADLAQWSNMSAARAEDGRIHLLVAKTPIADSRAAPSYSWVDAEPDGRIARDGDFPALPGARLSPIAMVGGAQDWFMDAPSPRVSPAERPRPHLLNLSPTPSSDAGAVRPLPFLLADAFEGGQPIEDAYRARCASKDPLFVLRGFGPTAYVRAWHLATGEDVVITSNCGFTRWLKLAADGTRLAESTLADFSTLEGTPEGVGFVPMATTFDVQADGATTAVLNIQDGWPWTAVLASMGLPPQEPRASRQVVVHLDGKGTVLWRTVLTSDTVRAPSVMATTRSAIHVIGETYHRTERPGDTLEADVWIASLDATTGAVLRERVLDVEGEDSPDAAIADPRGGFVLALRTGAIQVDSGSVVTFPDVTLIALDDQLNERDRLRFGSPRADGVTTLSWLDDTRLLVAGNWDGPITHTPDAERHAAGFWATVPLGNWRERTVIPKPW</sequence>
<reference evidence="3" key="1">
    <citation type="submission" date="2021-12" db="EMBL/GenBank/DDBJ databases">
        <title>Discovery of the Pendulisporaceae a myxobacterial family with distinct sporulation behavior and unique specialized metabolism.</title>
        <authorList>
            <person name="Garcia R."/>
            <person name="Popoff A."/>
            <person name="Bader C.D."/>
            <person name="Loehr J."/>
            <person name="Walesch S."/>
            <person name="Walt C."/>
            <person name="Boldt J."/>
            <person name="Bunk B."/>
            <person name="Haeckl F.J.F.P.J."/>
            <person name="Gunesch A.P."/>
            <person name="Birkelbach J."/>
            <person name="Nuebel U."/>
            <person name="Pietschmann T."/>
            <person name="Bach T."/>
            <person name="Mueller R."/>
        </authorList>
    </citation>
    <scope>NUCLEOTIDE SEQUENCE</scope>
    <source>
        <strain evidence="3">MSr11367</strain>
    </source>
</reference>
<proteinExistence type="predicted"/>
<evidence type="ECO:0008006" key="5">
    <source>
        <dbReference type="Google" id="ProtNLM"/>
    </source>
</evidence>
<dbReference type="Proteomes" id="UP001374803">
    <property type="component" value="Chromosome"/>
</dbReference>
<feature type="region of interest" description="Disordered" evidence="1">
    <location>
        <begin position="29"/>
        <end position="55"/>
    </location>
</feature>
<evidence type="ECO:0000256" key="2">
    <source>
        <dbReference type="SAM" id="SignalP"/>
    </source>
</evidence>
<evidence type="ECO:0000313" key="3">
    <source>
        <dbReference type="EMBL" id="WXB00513.1"/>
    </source>
</evidence>
<organism evidence="3 4">
    <name type="scientific">Pendulispora rubella</name>
    <dbReference type="NCBI Taxonomy" id="2741070"/>
    <lineage>
        <taxon>Bacteria</taxon>
        <taxon>Pseudomonadati</taxon>
        <taxon>Myxococcota</taxon>
        <taxon>Myxococcia</taxon>
        <taxon>Myxococcales</taxon>
        <taxon>Sorangiineae</taxon>
        <taxon>Pendulisporaceae</taxon>
        <taxon>Pendulispora</taxon>
    </lineage>
</organism>
<accession>A0ABZ2KPD1</accession>
<evidence type="ECO:0000313" key="4">
    <source>
        <dbReference type="Proteomes" id="UP001374803"/>
    </source>
</evidence>
<keyword evidence="2" id="KW-0732">Signal</keyword>
<name>A0ABZ2KPD1_9BACT</name>
<feature type="signal peptide" evidence="2">
    <location>
        <begin position="1"/>
        <end position="28"/>
    </location>
</feature>
<protein>
    <recommendedName>
        <fullName evidence="5">Lipoprotein</fullName>
    </recommendedName>
</protein>
<evidence type="ECO:0000256" key="1">
    <source>
        <dbReference type="SAM" id="MobiDB-lite"/>
    </source>
</evidence>
<dbReference type="SUPFAM" id="SSF82171">
    <property type="entry name" value="DPP6 N-terminal domain-like"/>
    <property type="match status" value="1"/>
</dbReference>
<dbReference type="EMBL" id="CP089983">
    <property type="protein sequence ID" value="WXB00513.1"/>
    <property type="molecule type" value="Genomic_DNA"/>
</dbReference>
<dbReference type="PROSITE" id="PS51257">
    <property type="entry name" value="PROKAR_LIPOPROTEIN"/>
    <property type="match status" value="1"/>
</dbReference>
<keyword evidence="4" id="KW-1185">Reference proteome</keyword>
<gene>
    <name evidence="3" type="ORF">LVJ94_26770</name>
</gene>
<feature type="chain" id="PRO_5047511231" description="Lipoprotein" evidence="2">
    <location>
        <begin position="29"/>
        <end position="504"/>
    </location>
</feature>
<dbReference type="RefSeq" id="WP_394830115.1">
    <property type="nucleotide sequence ID" value="NZ_CP089929.1"/>
</dbReference>